<gene>
    <name evidence="7 8" type="primary">lgt</name>
    <name evidence="8" type="ORF">Cop2CBH44_30010</name>
</gene>
<dbReference type="Pfam" id="PF01790">
    <property type="entry name" value="LGT"/>
    <property type="match status" value="1"/>
</dbReference>
<comment type="subcellular location">
    <subcellularLocation>
        <location evidence="7">Cell membrane</location>
        <topology evidence="7">Multi-pass membrane protein</topology>
    </subcellularLocation>
</comment>
<comment type="catalytic activity">
    <reaction evidence="7">
        <text>L-cysteinyl-[prolipoprotein] + a 1,2-diacyl-sn-glycero-3-phospho-(1'-sn-glycerol) = an S-1,2-diacyl-sn-glyceryl-L-cysteinyl-[prolipoprotein] + sn-glycerol 1-phosphate + H(+)</text>
        <dbReference type="Rhea" id="RHEA:56712"/>
        <dbReference type="Rhea" id="RHEA-COMP:14679"/>
        <dbReference type="Rhea" id="RHEA-COMP:14680"/>
        <dbReference type="ChEBI" id="CHEBI:15378"/>
        <dbReference type="ChEBI" id="CHEBI:29950"/>
        <dbReference type="ChEBI" id="CHEBI:57685"/>
        <dbReference type="ChEBI" id="CHEBI:64716"/>
        <dbReference type="ChEBI" id="CHEBI:140658"/>
        <dbReference type="EC" id="2.5.1.145"/>
    </reaction>
</comment>
<name>A0A7G1I2S1_9BACT</name>
<comment type="function">
    <text evidence="7">Catalyzes the transfer of the diacylglyceryl group from phosphatidylglycerol to the sulfhydryl group of the N-terminal cysteine of a prolipoprotein, the first step in the formation of mature lipoproteins.</text>
</comment>
<evidence type="ECO:0000256" key="5">
    <source>
        <dbReference type="ARBA" id="ARBA00022989"/>
    </source>
</evidence>
<feature type="transmembrane region" description="Helical" evidence="7">
    <location>
        <begin position="21"/>
        <end position="36"/>
    </location>
</feature>
<evidence type="ECO:0000256" key="1">
    <source>
        <dbReference type="ARBA" id="ARBA00007150"/>
    </source>
</evidence>
<dbReference type="UniPathway" id="UPA00664"/>
<keyword evidence="8" id="KW-0449">Lipoprotein</keyword>
<dbReference type="EMBL" id="AP023322">
    <property type="protein sequence ID" value="BCI64648.1"/>
    <property type="molecule type" value="Genomic_DNA"/>
</dbReference>
<dbReference type="Proteomes" id="UP000594042">
    <property type="component" value="Chromosome"/>
</dbReference>
<feature type="transmembrane region" description="Helical" evidence="7">
    <location>
        <begin position="245"/>
        <end position="265"/>
    </location>
</feature>
<comment type="pathway">
    <text evidence="7">Protein modification; lipoprotein biosynthesis (diacylglyceryl transfer).</text>
</comment>
<accession>A0A7G1I2S1</accession>
<feature type="transmembrane region" description="Helical" evidence="7">
    <location>
        <begin position="186"/>
        <end position="204"/>
    </location>
</feature>
<comment type="similarity">
    <text evidence="1 7">Belongs to the Lgt family.</text>
</comment>
<evidence type="ECO:0000256" key="4">
    <source>
        <dbReference type="ARBA" id="ARBA00022692"/>
    </source>
</evidence>
<feature type="transmembrane region" description="Helical" evidence="7">
    <location>
        <begin position="56"/>
        <end position="78"/>
    </location>
</feature>
<keyword evidence="3 7" id="KW-0808">Transferase</keyword>
<protein>
    <recommendedName>
        <fullName evidence="7">Phosphatidylglycerol--prolipoprotein diacylglyceryl transferase</fullName>
        <ecNumber evidence="7">2.5.1.145</ecNumber>
    </recommendedName>
</protein>
<dbReference type="GO" id="GO:0008961">
    <property type="term" value="F:phosphatidylglycerol-prolipoprotein diacylglyceryl transferase activity"/>
    <property type="evidence" value="ECO:0007669"/>
    <property type="project" value="UniProtKB-UniRule"/>
</dbReference>
<dbReference type="InterPro" id="IPR001640">
    <property type="entry name" value="Lgt"/>
</dbReference>
<keyword evidence="5 7" id="KW-1133">Transmembrane helix</keyword>
<keyword evidence="6 7" id="KW-0472">Membrane</keyword>
<sequence>MLDFITWTADPAIFSIFSREIRWYGLFFAIGFLIGYQIEDKIFKHDKAPEGWVDKIFIYTIIATVIGARLGHCLFYGWDYYSQHPIEILKIWEGGLASHGGAIGIIIAILIYSKKVTHKNPLWAFDRLVIPTALVGALIRMGNLMNHEIYGHPTHLPWGFRFIENITAWRQGMEPIFSAPSHPTQIYEALCYFIIFLLLMYMYWKKNAGQRQGLIFGVFLVGVFFSRFCIEFLKNNQEEFEENMILNMGQLLSIPFVIFGIYLIIRALKQPIDTGAIIYKKH</sequence>
<evidence type="ECO:0000256" key="3">
    <source>
        <dbReference type="ARBA" id="ARBA00022679"/>
    </source>
</evidence>
<dbReference type="NCBIfam" id="TIGR00544">
    <property type="entry name" value="lgt"/>
    <property type="match status" value="1"/>
</dbReference>
<reference evidence="9" key="1">
    <citation type="submission" date="2020-07" db="EMBL/GenBank/DDBJ databases">
        <title>Complete genome sequencing of Coprobacter sp. strain 2CBH44.</title>
        <authorList>
            <person name="Sakamoto M."/>
            <person name="Murakami T."/>
            <person name="Mori H."/>
        </authorList>
    </citation>
    <scope>NUCLEOTIDE SEQUENCE [LARGE SCALE GENOMIC DNA]</scope>
    <source>
        <strain evidence="9">2CBH44</strain>
    </source>
</reference>
<proteinExistence type="inferred from homology"/>
<evidence type="ECO:0000313" key="8">
    <source>
        <dbReference type="EMBL" id="BCI64648.1"/>
    </source>
</evidence>
<feature type="transmembrane region" description="Helical" evidence="7">
    <location>
        <begin position="90"/>
        <end position="112"/>
    </location>
</feature>
<dbReference type="HAMAP" id="MF_01147">
    <property type="entry name" value="Lgt"/>
    <property type="match status" value="1"/>
</dbReference>
<keyword evidence="2 7" id="KW-1003">Cell membrane</keyword>
<keyword evidence="9" id="KW-1185">Reference proteome</keyword>
<dbReference type="PANTHER" id="PTHR30589">
    <property type="entry name" value="PROLIPOPROTEIN DIACYLGLYCERYL TRANSFERASE"/>
    <property type="match status" value="1"/>
</dbReference>
<feature type="binding site" evidence="7">
    <location>
        <position position="140"/>
    </location>
    <ligand>
        <name>a 1,2-diacyl-sn-glycero-3-phospho-(1'-sn-glycerol)</name>
        <dbReference type="ChEBI" id="CHEBI:64716"/>
    </ligand>
</feature>
<evidence type="ECO:0000256" key="2">
    <source>
        <dbReference type="ARBA" id="ARBA00022475"/>
    </source>
</evidence>
<dbReference type="GO" id="GO:0042158">
    <property type="term" value="P:lipoprotein biosynthetic process"/>
    <property type="evidence" value="ECO:0007669"/>
    <property type="project" value="UniProtKB-UniRule"/>
</dbReference>
<dbReference type="KEGG" id="copr:Cop2CBH44_30010"/>
<evidence type="ECO:0000256" key="7">
    <source>
        <dbReference type="HAMAP-Rule" id="MF_01147"/>
    </source>
</evidence>
<dbReference type="AlphaFoldDB" id="A0A7G1I2S1"/>
<evidence type="ECO:0000313" key="9">
    <source>
        <dbReference type="Proteomes" id="UP000594042"/>
    </source>
</evidence>
<dbReference type="EC" id="2.5.1.145" evidence="7"/>
<organism evidence="8 9">
    <name type="scientific">Coprobacter secundus subsp. similis</name>
    <dbReference type="NCBI Taxonomy" id="2751153"/>
    <lineage>
        <taxon>Bacteria</taxon>
        <taxon>Pseudomonadati</taxon>
        <taxon>Bacteroidota</taxon>
        <taxon>Bacteroidia</taxon>
        <taxon>Bacteroidales</taxon>
        <taxon>Barnesiellaceae</taxon>
        <taxon>Coprobacter</taxon>
    </lineage>
</organism>
<dbReference type="GO" id="GO:0005886">
    <property type="term" value="C:plasma membrane"/>
    <property type="evidence" value="ECO:0007669"/>
    <property type="project" value="UniProtKB-SubCell"/>
</dbReference>
<keyword evidence="4 7" id="KW-0812">Transmembrane</keyword>
<dbReference type="PANTHER" id="PTHR30589:SF0">
    <property type="entry name" value="PHOSPHATIDYLGLYCEROL--PROLIPOPROTEIN DIACYLGLYCERYL TRANSFERASE"/>
    <property type="match status" value="1"/>
</dbReference>
<evidence type="ECO:0000256" key="6">
    <source>
        <dbReference type="ARBA" id="ARBA00023136"/>
    </source>
</evidence>
<feature type="transmembrane region" description="Helical" evidence="7">
    <location>
        <begin position="213"/>
        <end position="233"/>
    </location>
</feature>
<dbReference type="RefSeq" id="WP_200755135.1">
    <property type="nucleotide sequence ID" value="NZ_AP023322.1"/>
</dbReference>